<dbReference type="EMBL" id="CP042913">
    <property type="protein sequence ID" value="QEG36795.1"/>
    <property type="molecule type" value="Genomic_DNA"/>
</dbReference>
<evidence type="ECO:0000259" key="3">
    <source>
        <dbReference type="Pfam" id="PF25917"/>
    </source>
</evidence>
<proteinExistence type="inferred from homology"/>
<feature type="coiled-coil region" evidence="2">
    <location>
        <begin position="90"/>
        <end position="174"/>
    </location>
</feature>
<dbReference type="SUPFAM" id="SSF111369">
    <property type="entry name" value="HlyD-like secretion proteins"/>
    <property type="match status" value="1"/>
</dbReference>
<name>A0A5B9QGM3_9BACT</name>
<evidence type="ECO:0000313" key="5">
    <source>
        <dbReference type="EMBL" id="QEG36795.1"/>
    </source>
</evidence>
<dbReference type="Proteomes" id="UP000323917">
    <property type="component" value="Chromosome"/>
</dbReference>
<dbReference type="Pfam" id="PF25917">
    <property type="entry name" value="BSH_RND"/>
    <property type="match status" value="1"/>
</dbReference>
<evidence type="ECO:0000259" key="4">
    <source>
        <dbReference type="Pfam" id="PF25954"/>
    </source>
</evidence>
<evidence type="ECO:0000313" key="6">
    <source>
        <dbReference type="Proteomes" id="UP000323917"/>
    </source>
</evidence>
<organism evidence="5 6">
    <name type="scientific">Bythopirellula goksoeyrii</name>
    <dbReference type="NCBI Taxonomy" id="1400387"/>
    <lineage>
        <taxon>Bacteria</taxon>
        <taxon>Pseudomonadati</taxon>
        <taxon>Planctomycetota</taxon>
        <taxon>Planctomycetia</taxon>
        <taxon>Pirellulales</taxon>
        <taxon>Lacipirellulaceae</taxon>
        <taxon>Bythopirellula</taxon>
    </lineage>
</organism>
<dbReference type="InterPro" id="IPR058792">
    <property type="entry name" value="Beta-barrel_RND_2"/>
</dbReference>
<dbReference type="InterPro" id="IPR006143">
    <property type="entry name" value="RND_pump_MFP"/>
</dbReference>
<comment type="similarity">
    <text evidence="1">Belongs to the membrane fusion protein (MFP) (TC 8.A.1) family.</text>
</comment>
<sequence>MAARCLGQSLQLDGFLIERCDALTYQRLLFCLFSIAASVPVTVQGEPLIVEVVLSPLDAAEVPAQQTGVLKEIVVKEGAVVSEGETLARLDSRQAKLDVAKADLESAQAEAKATNRIRVKFAEKSLAVAQAELERSQESISQFAKSISQSQLDVERLTVEKLSLEAAQAEHELELDQFAWKLKQQEVAEAKLRLAQHEVQAPFAGTVALIWARRGEWVELGAPVVRLVAIDKLRAEGFLDVDLLTENLVGKEIIFHCGEGDQATTARGTLRFVSPEMDPVTRQVRVWAEIDNPSGEIRAGQQGTLEIEK</sequence>
<dbReference type="GO" id="GO:0015562">
    <property type="term" value="F:efflux transmembrane transporter activity"/>
    <property type="evidence" value="ECO:0007669"/>
    <property type="project" value="TreeGrafter"/>
</dbReference>
<evidence type="ECO:0000256" key="1">
    <source>
        <dbReference type="ARBA" id="ARBA00009477"/>
    </source>
</evidence>
<dbReference type="Gene3D" id="2.40.30.170">
    <property type="match status" value="1"/>
</dbReference>
<protein>
    <submittedName>
        <fullName evidence="5">Dihydrolipoamide acetyltransferase</fullName>
    </submittedName>
</protein>
<accession>A0A5B9QGM3</accession>
<keyword evidence="5" id="KW-0808">Transferase</keyword>
<dbReference type="InterPro" id="IPR058625">
    <property type="entry name" value="MdtA-like_BSH"/>
</dbReference>
<dbReference type="Gene3D" id="2.40.50.100">
    <property type="match status" value="2"/>
</dbReference>
<gene>
    <name evidence="5" type="ORF">Pr1d_41310</name>
</gene>
<keyword evidence="2" id="KW-0175">Coiled coil</keyword>
<dbReference type="GO" id="GO:1990281">
    <property type="term" value="C:efflux pump complex"/>
    <property type="evidence" value="ECO:0007669"/>
    <property type="project" value="TreeGrafter"/>
</dbReference>
<dbReference type="GO" id="GO:0016740">
    <property type="term" value="F:transferase activity"/>
    <property type="evidence" value="ECO:0007669"/>
    <property type="project" value="UniProtKB-KW"/>
</dbReference>
<feature type="domain" description="Multidrug resistance protein MdtA-like barrel-sandwich hybrid" evidence="3">
    <location>
        <begin position="59"/>
        <end position="223"/>
    </location>
</feature>
<dbReference type="PANTHER" id="PTHR30469:SF15">
    <property type="entry name" value="HLYD FAMILY OF SECRETION PROTEINS"/>
    <property type="match status" value="1"/>
</dbReference>
<dbReference type="PANTHER" id="PTHR30469">
    <property type="entry name" value="MULTIDRUG RESISTANCE PROTEIN MDTA"/>
    <property type="match status" value="1"/>
</dbReference>
<dbReference type="KEGG" id="bgok:Pr1d_41310"/>
<dbReference type="AlphaFoldDB" id="A0A5B9QGM3"/>
<evidence type="ECO:0000256" key="2">
    <source>
        <dbReference type="SAM" id="Coils"/>
    </source>
</evidence>
<keyword evidence="6" id="KW-1185">Reference proteome</keyword>
<reference evidence="5 6" key="1">
    <citation type="submission" date="2019-08" db="EMBL/GenBank/DDBJ databases">
        <title>Deep-cultivation of Planctomycetes and their phenomic and genomic characterization uncovers novel biology.</title>
        <authorList>
            <person name="Wiegand S."/>
            <person name="Jogler M."/>
            <person name="Boedeker C."/>
            <person name="Pinto D."/>
            <person name="Vollmers J."/>
            <person name="Rivas-Marin E."/>
            <person name="Kohn T."/>
            <person name="Peeters S.H."/>
            <person name="Heuer A."/>
            <person name="Rast P."/>
            <person name="Oberbeckmann S."/>
            <person name="Bunk B."/>
            <person name="Jeske O."/>
            <person name="Meyerdierks A."/>
            <person name="Storesund J.E."/>
            <person name="Kallscheuer N."/>
            <person name="Luecker S."/>
            <person name="Lage O.M."/>
            <person name="Pohl T."/>
            <person name="Merkel B.J."/>
            <person name="Hornburger P."/>
            <person name="Mueller R.-W."/>
            <person name="Bruemmer F."/>
            <person name="Labrenz M."/>
            <person name="Spormann A.M."/>
            <person name="Op den Camp H."/>
            <person name="Overmann J."/>
            <person name="Amann R."/>
            <person name="Jetten M.S.M."/>
            <person name="Mascher T."/>
            <person name="Medema M.H."/>
            <person name="Devos D.P."/>
            <person name="Kaster A.-K."/>
            <person name="Ovreas L."/>
            <person name="Rohde M."/>
            <person name="Galperin M.Y."/>
            <person name="Jogler C."/>
        </authorList>
    </citation>
    <scope>NUCLEOTIDE SEQUENCE [LARGE SCALE GENOMIC DNA]</scope>
    <source>
        <strain evidence="5 6">Pr1d</strain>
    </source>
</reference>
<feature type="domain" description="CusB-like beta-barrel" evidence="4">
    <location>
        <begin position="263"/>
        <end position="307"/>
    </location>
</feature>
<dbReference type="NCBIfam" id="TIGR01730">
    <property type="entry name" value="RND_mfp"/>
    <property type="match status" value="1"/>
</dbReference>
<dbReference type="Pfam" id="PF25954">
    <property type="entry name" value="Beta-barrel_RND_2"/>
    <property type="match status" value="1"/>
</dbReference>